<dbReference type="EMBL" id="JAUOPB010000002">
    <property type="protein sequence ID" value="MDO6421443.1"/>
    <property type="molecule type" value="Genomic_DNA"/>
</dbReference>
<reference evidence="4" key="1">
    <citation type="submission" date="2023-07" db="EMBL/GenBank/DDBJ databases">
        <title>Genome content predicts the carbon catabolic preferences of heterotrophic bacteria.</title>
        <authorList>
            <person name="Gralka M."/>
        </authorList>
    </citation>
    <scope>NUCLEOTIDE SEQUENCE</scope>
    <source>
        <strain evidence="4">I3M17_2</strain>
    </source>
</reference>
<dbReference type="InterPro" id="IPR011836">
    <property type="entry name" value="YhdP"/>
</dbReference>
<feature type="region of interest" description="Disordered" evidence="1">
    <location>
        <begin position="1022"/>
        <end position="1042"/>
    </location>
</feature>
<comment type="caution">
    <text evidence="4">The sequence shown here is derived from an EMBL/GenBank/DDBJ whole genome shotgun (WGS) entry which is preliminary data.</text>
</comment>
<proteinExistence type="predicted"/>
<feature type="compositionally biased region" description="Acidic residues" evidence="1">
    <location>
        <begin position="1022"/>
        <end position="1038"/>
    </location>
</feature>
<sequence length="1380" mass="152158">MNTPEIQERRSPKRLKQDFMRMVVRRFWGTLFTIIIAVAVCVQLGREAFPLLNDYRTEISRQLSGTLGVDIKIGEVAASWKGLTPKLNLIDVTVSNKDTAVFKIKRASAELSLLDSIADWRFSWRRIAFDQFETTLTQDEAGHWGVAGIASKPSASGEPGFNIDDPLDVFLFGRRIDITDVKINLEFRTGHNTQLVVPKVSLENDRDFHRLLAELNVDDEAEAFSLVVEGIGDPRNKETFHAKGYIALNQFPMEKVLAAVGADFWQSDEELAWKEGHRLDLSAWFEGNTEKGISFKGMLISDGLPVKLPEDVHLPQLVQSRVTGKWHGQEGWEFVLQNLGILWEHQQAPELAVKIYGNRAGEVGFLVDEINVADWMQTAQGMGLYRGKVGEVLSALNPRGTLKNVDVRLRSKEQGYFQLNAIAEDAAVDVYQGVPNLEHVNGFVSADAFGGFVNVDSRDGFVLNLPRVYEKPILFDSAHGQVAWNIDVENKLTYINSGLLEVKAKSPEGDQTETARGYLFLKLPFTKDLGEAEMVLSLGLNASNASSHRRYVPKVVPQALYRWLDKSIQGGDIKNVGFLYSGSVMKDPEVRPTIQVFGDVENATLKFDPEWPALEKINAHLFVDNADLTVQVTQAEMQGNHISGAVIDLVKANDGKGHGLRIVGAITGNAAAAMKLLNDSPIRAAIGTAFDQWQVDGDVSAAISLLVPINKEFGAGSHKVSVGFENADIVMPDLNLRVLDISGALGYESGRGVFSDGLVGKVWGNKVNATIKSVAKGERAGTHIKFDGKVNSADILKWTSRPELHFVEGISPVSGSFYIPSKNTQQYSLEVAVASALKGTAITLPKPLGKQKAEEKKLAINIKIFPDRQEYKFDFEEWVAFDFTRNNTGLEGMRLSFAEPRKPISAGFFDVSGKVNEFDLEAWNEAKNDYFNYLSQVDVAEGDSHSSAESFMPVRMDLAVDTCTLGGLDITDLRVTGLGSSDKWRLHLDSDFLRGQVTVFNSDKPVTMDLDYLHFPVLEDVAEQEAEPESEQNTEEEASRESVLADIDLSRAIAIDFVTRDFALGDASYGAWQFELRPVEHGIELNNIRADVRGMSLVSLAQKVDDVQTQVSANNVNTANNQAAGEAEPTREGARFIWLQNAEGQQSFFDGQIRANNIADVLAAWGQEKMFNSESVVLNLRTQWNGAPDQVTLGSVQGLISFDMRNGNFIRGAEAGENPLLRLLALFNFDTIARRLQLDFSDLAKQGFAYDRVYGELDFANGEIVLETPLVVESTSSKVQWAGTINMLDETLDTEMVVTLPVAGNLAVATAFVMGLPAGLGVYVVGKLFKKQVDKVSSINYGVTGDWEDPKIKVRRIFNDSAAKNKGQSVKKEAASESTN</sequence>
<name>A0AAW7X1F5_9GAMM</name>
<accession>A0AAW7X1F5</accession>
<dbReference type="Proteomes" id="UP001169760">
    <property type="component" value="Unassembled WGS sequence"/>
</dbReference>
<dbReference type="Pfam" id="PF13116">
    <property type="entry name" value="YhdP"/>
    <property type="match status" value="1"/>
</dbReference>
<feature type="domain" description="YhdP central" evidence="3">
    <location>
        <begin position="19"/>
        <end position="1352"/>
    </location>
</feature>
<organism evidence="4 5">
    <name type="scientific">Saccharophagus degradans</name>
    <dbReference type="NCBI Taxonomy" id="86304"/>
    <lineage>
        <taxon>Bacteria</taxon>
        <taxon>Pseudomonadati</taxon>
        <taxon>Pseudomonadota</taxon>
        <taxon>Gammaproteobacteria</taxon>
        <taxon>Cellvibrionales</taxon>
        <taxon>Cellvibrionaceae</taxon>
        <taxon>Saccharophagus</taxon>
    </lineage>
</organism>
<evidence type="ECO:0000256" key="1">
    <source>
        <dbReference type="SAM" id="MobiDB-lite"/>
    </source>
</evidence>
<dbReference type="InterPro" id="IPR025263">
    <property type="entry name" value="YhdP_central"/>
</dbReference>
<protein>
    <submittedName>
        <fullName evidence="4">DUF3971 domain-containing protein</fullName>
    </submittedName>
</protein>
<feature type="transmembrane region" description="Helical" evidence="2">
    <location>
        <begin position="1306"/>
        <end position="1325"/>
    </location>
</feature>
<keyword evidence="2" id="KW-0472">Membrane</keyword>
<evidence type="ECO:0000313" key="4">
    <source>
        <dbReference type="EMBL" id="MDO6421443.1"/>
    </source>
</evidence>
<dbReference type="PANTHER" id="PTHR38690">
    <property type="entry name" value="PROTEASE-RELATED"/>
    <property type="match status" value="1"/>
</dbReference>
<gene>
    <name evidence="4" type="ORF">Q4521_03060</name>
</gene>
<dbReference type="PANTHER" id="PTHR38690:SF1">
    <property type="entry name" value="PROTEASE"/>
    <property type="match status" value="1"/>
</dbReference>
<evidence type="ECO:0000259" key="3">
    <source>
        <dbReference type="Pfam" id="PF13116"/>
    </source>
</evidence>
<dbReference type="RefSeq" id="WP_303490893.1">
    <property type="nucleotide sequence ID" value="NZ_JAUOPB010000002.1"/>
</dbReference>
<evidence type="ECO:0000313" key="5">
    <source>
        <dbReference type="Proteomes" id="UP001169760"/>
    </source>
</evidence>
<feature type="transmembrane region" description="Helical" evidence="2">
    <location>
        <begin position="23"/>
        <end position="45"/>
    </location>
</feature>
<keyword evidence="2" id="KW-0812">Transmembrane</keyword>
<evidence type="ECO:0000256" key="2">
    <source>
        <dbReference type="SAM" id="Phobius"/>
    </source>
</evidence>
<keyword evidence="2" id="KW-1133">Transmembrane helix</keyword>